<feature type="transmembrane region" description="Helical" evidence="1">
    <location>
        <begin position="135"/>
        <end position="155"/>
    </location>
</feature>
<evidence type="ECO:0000313" key="2">
    <source>
        <dbReference type="EMBL" id="QMW76661.1"/>
    </source>
</evidence>
<feature type="transmembrane region" description="Helical" evidence="1">
    <location>
        <begin position="161"/>
        <end position="181"/>
    </location>
</feature>
<proteinExistence type="predicted"/>
<dbReference type="EMBL" id="CP039126">
    <property type="protein sequence ID" value="QMW76661.1"/>
    <property type="molecule type" value="Genomic_DNA"/>
</dbReference>
<dbReference type="Proteomes" id="UP000515789">
    <property type="component" value="Chromosome"/>
</dbReference>
<dbReference type="GeneID" id="75052652"/>
<feature type="transmembrane region" description="Helical" evidence="1">
    <location>
        <begin position="46"/>
        <end position="63"/>
    </location>
</feature>
<gene>
    <name evidence="2" type="ORF">E5259_03075</name>
</gene>
<dbReference type="InterPro" id="IPR021683">
    <property type="entry name" value="DUF3267"/>
</dbReference>
<sequence length="209" mass="23740">MDNDKRKLTEKELKRKNDFEKLSSEMQQKGYKIKNVVINTQQARPLCILIMLPFMALAFWIYYHVNGFDLDCLSLGFVVALIVLISCLTILHELIHGITWGFFAKNHFHSIDFGIIWSSFSPYCTCSEPLKKWQYLLGTAMPTLVLGGGSAVAAVMTNQLLIFLLAEYMIASGGGDFLIVLKGMLHHTDKKKSVYCDHPYECGFVVFEK</sequence>
<evidence type="ECO:0000313" key="3">
    <source>
        <dbReference type="Proteomes" id="UP000515789"/>
    </source>
</evidence>
<dbReference type="RefSeq" id="WP_018593285.1">
    <property type="nucleotide sequence ID" value="NZ_CABLBP010000001.1"/>
</dbReference>
<feature type="transmembrane region" description="Helical" evidence="1">
    <location>
        <begin position="75"/>
        <end position="95"/>
    </location>
</feature>
<reference evidence="2 3" key="1">
    <citation type="submission" date="2019-04" db="EMBL/GenBank/DDBJ databases">
        <authorList>
            <person name="Schori C."/>
            <person name="Ahrens C."/>
        </authorList>
    </citation>
    <scope>NUCLEOTIDE SEQUENCE [LARGE SCALE GENOMIC DNA]</scope>
    <source>
        <strain evidence="2 3">DSM 2950</strain>
    </source>
</reference>
<evidence type="ECO:0000256" key="1">
    <source>
        <dbReference type="SAM" id="Phobius"/>
    </source>
</evidence>
<accession>A0A7G5MPW8</accession>
<keyword evidence="1" id="KW-1133">Transmembrane helix</keyword>
<protein>
    <submittedName>
        <fullName evidence="2">DUF3267 domain-containing protein</fullName>
    </submittedName>
</protein>
<keyword evidence="1" id="KW-0472">Membrane</keyword>
<name>A0A7G5MPW8_9FIRM</name>
<dbReference type="Pfam" id="PF11667">
    <property type="entry name" value="DUF3267"/>
    <property type="match status" value="1"/>
</dbReference>
<keyword evidence="1" id="KW-0812">Transmembrane</keyword>
<dbReference type="AlphaFoldDB" id="A0A7G5MPW8"/>
<organism evidence="2 3">
    <name type="scientific">Blautia producta</name>
    <dbReference type="NCBI Taxonomy" id="33035"/>
    <lineage>
        <taxon>Bacteria</taxon>
        <taxon>Bacillati</taxon>
        <taxon>Bacillota</taxon>
        <taxon>Clostridia</taxon>
        <taxon>Lachnospirales</taxon>
        <taxon>Lachnospiraceae</taxon>
        <taxon>Blautia</taxon>
    </lineage>
</organism>